<comment type="caution">
    <text evidence="2">The sequence shown here is derived from an EMBL/GenBank/DDBJ whole genome shotgun (WGS) entry which is preliminary data.</text>
</comment>
<keyword evidence="2" id="KW-0067">ATP-binding</keyword>
<dbReference type="InterPro" id="IPR027417">
    <property type="entry name" value="P-loop_NTPase"/>
</dbReference>
<dbReference type="PANTHER" id="PTHR34825">
    <property type="entry name" value="CONSERVED PROTEIN, WITH A WEAK D-GALACTARATE DEHYDRATASE/ALTRONATE HYDROLASE DOMAIN"/>
    <property type="match status" value="1"/>
</dbReference>
<feature type="domain" description="AAA-ATPase-like" evidence="1">
    <location>
        <begin position="9"/>
        <end position="206"/>
    </location>
</feature>
<dbReference type="Proteomes" id="UP000886744">
    <property type="component" value="Unassembled WGS sequence"/>
</dbReference>
<name>A0A9D1E1L9_9BACT</name>
<dbReference type="AlphaFoldDB" id="A0A9D1E1L9"/>
<organism evidence="2 3">
    <name type="scientific">Candidatus Coprenecus avistercoris</name>
    <dbReference type="NCBI Taxonomy" id="2840730"/>
    <lineage>
        <taxon>Bacteria</taxon>
        <taxon>Pseudomonadati</taxon>
        <taxon>Bacteroidota</taxon>
        <taxon>Bacteroidia</taxon>
        <taxon>Bacteroidales</taxon>
        <taxon>Rikenellaceae</taxon>
        <taxon>Rikenellaceae incertae sedis</taxon>
        <taxon>Candidatus Coprenecus</taxon>
    </lineage>
</organism>
<sequence length="521" mass="60068">MDTQQRLYPIGIQTFADIRNENYLYIDKTEYVYRMTHSGARYIFLSRPRRFGKSLLVSTLHSYFEGRKELFQGLAIEALEKEWTVHPVLHFDMSIAKHMEKEQLEAALSNQLSWHEREYGIVPEDKDPNLRLKNLIETAYRQTGLKVVVLIDEYDAPLLDVVHEDTTLPMLRNVMRNFYSPLKACDPYLRFVFMTGITKFSQLSIFSELNNLENISMLEQYAAVCGITEEEMLTQMSPDIDRLAQRLELSREETLNKLKSKYDGYHFTWPSPDIYNPFSLLRAFANAKLDSYWFGSGTPTYLIEMMRKFHVTPSRIGGNSAPAPAFDAPTERMTEITPLLYQSGYITIKAYDRIIDLYTLDIPNNEVRIGLMRSLLPYYVTPPCTTEASTTVARIYGAILNEDLDGALRLLQTFLGTVPYTDNTGYEGHWQQMLYVIFSLLGYYVDVEVRTPKGRVDMVMRTASKLYLVELKLDAGADAAMQQIDLKQYPERFALCGLPVVKVAIDFDRETHNISGWKISQ</sequence>
<dbReference type="InterPro" id="IPR018631">
    <property type="entry name" value="AAA-ATPase-like_dom"/>
</dbReference>
<evidence type="ECO:0000259" key="1">
    <source>
        <dbReference type="Pfam" id="PF09820"/>
    </source>
</evidence>
<dbReference type="GO" id="GO:0005524">
    <property type="term" value="F:ATP binding"/>
    <property type="evidence" value="ECO:0007669"/>
    <property type="project" value="UniProtKB-KW"/>
</dbReference>
<protein>
    <submittedName>
        <fullName evidence="2">ATP-binding protein</fullName>
    </submittedName>
</protein>
<dbReference type="Pfam" id="PF09820">
    <property type="entry name" value="AAA-ATPase_like"/>
    <property type="match status" value="1"/>
</dbReference>
<accession>A0A9D1E1L9</accession>
<dbReference type="EMBL" id="DVHI01000059">
    <property type="protein sequence ID" value="HIR62791.1"/>
    <property type="molecule type" value="Genomic_DNA"/>
</dbReference>
<gene>
    <name evidence="2" type="ORF">IAC94_04635</name>
</gene>
<proteinExistence type="predicted"/>
<keyword evidence="2" id="KW-0547">Nucleotide-binding</keyword>
<evidence type="ECO:0000313" key="2">
    <source>
        <dbReference type="EMBL" id="HIR62791.1"/>
    </source>
</evidence>
<dbReference type="PANTHER" id="PTHR34825:SF1">
    <property type="entry name" value="AAA-ATPASE-LIKE DOMAIN-CONTAINING PROTEIN"/>
    <property type="match status" value="1"/>
</dbReference>
<reference evidence="2" key="2">
    <citation type="journal article" date="2021" name="PeerJ">
        <title>Extensive microbial diversity within the chicken gut microbiome revealed by metagenomics and culture.</title>
        <authorList>
            <person name="Gilroy R."/>
            <person name="Ravi A."/>
            <person name="Getino M."/>
            <person name="Pursley I."/>
            <person name="Horton D.L."/>
            <person name="Alikhan N.F."/>
            <person name="Baker D."/>
            <person name="Gharbi K."/>
            <person name="Hall N."/>
            <person name="Watson M."/>
            <person name="Adriaenssens E.M."/>
            <person name="Foster-Nyarko E."/>
            <person name="Jarju S."/>
            <person name="Secka A."/>
            <person name="Antonio M."/>
            <person name="Oren A."/>
            <person name="Chaudhuri R.R."/>
            <person name="La Ragione R."/>
            <person name="Hildebrand F."/>
            <person name="Pallen M.J."/>
        </authorList>
    </citation>
    <scope>NUCLEOTIDE SEQUENCE</scope>
    <source>
        <strain evidence="2">ChiHjej13B12-12457</strain>
    </source>
</reference>
<evidence type="ECO:0000313" key="3">
    <source>
        <dbReference type="Proteomes" id="UP000886744"/>
    </source>
</evidence>
<dbReference type="Pfam" id="PF08011">
    <property type="entry name" value="PDDEXK_9"/>
    <property type="match status" value="1"/>
</dbReference>
<reference evidence="2" key="1">
    <citation type="submission" date="2020-10" db="EMBL/GenBank/DDBJ databases">
        <authorList>
            <person name="Gilroy R."/>
        </authorList>
    </citation>
    <scope>NUCLEOTIDE SEQUENCE</scope>
    <source>
        <strain evidence="2">ChiHjej13B12-12457</strain>
    </source>
</reference>
<dbReference type="InterPro" id="IPR012547">
    <property type="entry name" value="PDDEXK_9"/>
</dbReference>
<dbReference type="SUPFAM" id="SSF52540">
    <property type="entry name" value="P-loop containing nucleoside triphosphate hydrolases"/>
    <property type="match status" value="1"/>
</dbReference>